<gene>
    <name evidence="5" type="ORF">NRB20_63800</name>
</gene>
<dbReference type="InterPro" id="IPR004130">
    <property type="entry name" value="Gpn"/>
</dbReference>
<dbReference type="CDD" id="cd00882">
    <property type="entry name" value="Ras_like_GTPase"/>
    <property type="match status" value="1"/>
</dbReference>
<name>A0A7K0DBU3_9NOCA</name>
<evidence type="ECO:0000256" key="3">
    <source>
        <dbReference type="ARBA" id="ARBA00022801"/>
    </source>
</evidence>
<organism evidence="5 6">
    <name type="scientific">Nocardia macrotermitis</name>
    <dbReference type="NCBI Taxonomy" id="2585198"/>
    <lineage>
        <taxon>Bacteria</taxon>
        <taxon>Bacillati</taxon>
        <taxon>Actinomycetota</taxon>
        <taxon>Actinomycetes</taxon>
        <taxon>Mycobacteriales</taxon>
        <taxon>Nocardiaceae</taxon>
        <taxon>Nocardia</taxon>
    </lineage>
</organism>
<dbReference type="EMBL" id="WEGK01000018">
    <property type="protein sequence ID" value="MQY23253.1"/>
    <property type="molecule type" value="Genomic_DNA"/>
</dbReference>
<comment type="similarity">
    <text evidence="1">Belongs to the GPN-loop GTPase family.</text>
</comment>
<dbReference type="AlphaFoldDB" id="A0A7K0DBU3"/>
<accession>A0A7K0DBU3</accession>
<dbReference type="RefSeq" id="WP_153415028.1">
    <property type="nucleotide sequence ID" value="NZ_WEGK01000018.1"/>
</dbReference>
<keyword evidence="2" id="KW-0547">Nucleotide-binding</keyword>
<keyword evidence="6" id="KW-1185">Reference proteome</keyword>
<evidence type="ECO:0000313" key="5">
    <source>
        <dbReference type="EMBL" id="MQY23253.1"/>
    </source>
</evidence>
<proteinExistence type="inferred from homology"/>
<dbReference type="InterPro" id="IPR027417">
    <property type="entry name" value="P-loop_NTPase"/>
</dbReference>
<dbReference type="Proteomes" id="UP000438448">
    <property type="component" value="Unassembled WGS sequence"/>
</dbReference>
<evidence type="ECO:0000256" key="1">
    <source>
        <dbReference type="ARBA" id="ARBA00005290"/>
    </source>
</evidence>
<dbReference type="PANTHER" id="PTHR42708">
    <property type="entry name" value="ATP/GTP-BINDING PROTEIN-RELATED"/>
    <property type="match status" value="1"/>
</dbReference>
<dbReference type="GO" id="GO:0016787">
    <property type="term" value="F:hydrolase activity"/>
    <property type="evidence" value="ECO:0007669"/>
    <property type="project" value="UniProtKB-KW"/>
</dbReference>
<dbReference type="SUPFAM" id="SSF52540">
    <property type="entry name" value="P-loop containing nucleoside triphosphate hydrolases"/>
    <property type="match status" value="1"/>
</dbReference>
<keyword evidence="4" id="KW-0342">GTP-binding</keyword>
<evidence type="ECO:0008006" key="7">
    <source>
        <dbReference type="Google" id="ProtNLM"/>
    </source>
</evidence>
<sequence>MGSALSPSESAVPDRTVDYVPETVTRSVKLLVAGNFGVGKTTFVGSVSEIRPLRTEETITEASVGIDDMAGLPGKVTTTVAMDFGRITLNPQLALYLFGTPGQRRFIPLWEELSRGALGALVLVDTRRIDKADEVLAVLEERGVPYSVAVNEFEGSQRYPLSEIRDALDLEPGTPLTALDARDRGTCLRSLITLVEHLFHRVENRG</sequence>
<dbReference type="InterPro" id="IPR052705">
    <property type="entry name" value="Gliding_Motility_GTPase"/>
</dbReference>
<evidence type="ECO:0000256" key="2">
    <source>
        <dbReference type="ARBA" id="ARBA00022741"/>
    </source>
</evidence>
<reference evidence="5 6" key="1">
    <citation type="submission" date="2019-10" db="EMBL/GenBank/DDBJ databases">
        <title>Nocardia macrotermitis sp. nov. and Nocardia aurantia sp. nov., isolated from the gut of fungus growing-termite Macrotermes natalensis.</title>
        <authorList>
            <person name="Benndorf R."/>
            <person name="Schwitalla J."/>
            <person name="Martin K."/>
            <person name="De Beer W."/>
            <person name="Kaster A.-K."/>
            <person name="Vollmers J."/>
            <person name="Poulsen M."/>
            <person name="Beemelmanns C."/>
        </authorList>
    </citation>
    <scope>NUCLEOTIDE SEQUENCE [LARGE SCALE GENOMIC DNA]</scope>
    <source>
        <strain evidence="5 6">RB20</strain>
    </source>
</reference>
<evidence type="ECO:0000256" key="4">
    <source>
        <dbReference type="ARBA" id="ARBA00023134"/>
    </source>
</evidence>
<protein>
    <recommendedName>
        <fullName evidence="7">ATP-binding protein</fullName>
    </recommendedName>
</protein>
<dbReference type="OrthoDB" id="4319884at2"/>
<dbReference type="GO" id="GO:0005525">
    <property type="term" value="F:GTP binding"/>
    <property type="evidence" value="ECO:0007669"/>
    <property type="project" value="UniProtKB-KW"/>
</dbReference>
<evidence type="ECO:0000313" key="6">
    <source>
        <dbReference type="Proteomes" id="UP000438448"/>
    </source>
</evidence>
<comment type="caution">
    <text evidence="5">The sequence shown here is derived from an EMBL/GenBank/DDBJ whole genome shotgun (WGS) entry which is preliminary data.</text>
</comment>
<keyword evidence="3" id="KW-0378">Hydrolase</keyword>
<dbReference type="Gene3D" id="3.40.50.300">
    <property type="entry name" value="P-loop containing nucleotide triphosphate hydrolases"/>
    <property type="match status" value="1"/>
</dbReference>
<dbReference type="Pfam" id="PF03029">
    <property type="entry name" value="ATP_bind_1"/>
    <property type="match status" value="1"/>
</dbReference>
<dbReference type="PANTHER" id="PTHR42708:SF1">
    <property type="entry name" value="GLIDING MOTILITY PROTEIN MGLA"/>
    <property type="match status" value="1"/>
</dbReference>